<dbReference type="Pfam" id="PF00622">
    <property type="entry name" value="SPRY"/>
    <property type="match status" value="1"/>
</dbReference>
<dbReference type="Gene3D" id="2.60.120.920">
    <property type="match status" value="1"/>
</dbReference>
<name>A0AAW1UA77_9CUCU</name>
<evidence type="ECO:0000256" key="1">
    <source>
        <dbReference type="ARBA" id="ARBA00021772"/>
    </source>
</evidence>
<dbReference type="EMBL" id="JARQZJ010000062">
    <property type="protein sequence ID" value="KAK9879445.1"/>
    <property type="molecule type" value="Genomic_DNA"/>
</dbReference>
<sequence>MIHGKLSTCFDIDLVLCFKFKNMSNVSVFCCLRGCLNGFKFTDNVPNAPKENPIRLDTTFMGYEVVIVKGGQRVCGAGAALGNAPLVQSKSYFEAKIQQGGSWSVGLATRQTDLSLTQGGMDEFSWSLCSDHIIRHDKKELFKLDTGNTVKQINLQEGDLIGVSFDHIQLKFYVNGIELDYSVGNIKGTVFPAIYVDDGAIIDIILDNFIYPPPAGFEKIMLEQSLL</sequence>
<dbReference type="CDD" id="cd12880">
    <property type="entry name" value="SPRYD7"/>
    <property type="match status" value="1"/>
</dbReference>
<dbReference type="AlphaFoldDB" id="A0AAW1UA77"/>
<evidence type="ECO:0000313" key="4">
    <source>
        <dbReference type="Proteomes" id="UP001431783"/>
    </source>
</evidence>
<dbReference type="InterPro" id="IPR001870">
    <property type="entry name" value="B30.2/SPRY"/>
</dbReference>
<dbReference type="PROSITE" id="PS50188">
    <property type="entry name" value="B302_SPRY"/>
    <property type="match status" value="1"/>
</dbReference>
<dbReference type="PANTHER" id="PTHR20951:SF2">
    <property type="entry name" value="SPRY DOMAIN-CONTAINING PROTEIN 7"/>
    <property type="match status" value="1"/>
</dbReference>
<dbReference type="SUPFAM" id="SSF49899">
    <property type="entry name" value="Concanavalin A-like lectins/glucanases"/>
    <property type="match status" value="1"/>
</dbReference>
<dbReference type="InterPro" id="IPR043136">
    <property type="entry name" value="B30.2/SPRY_sf"/>
</dbReference>
<feature type="domain" description="B30.2/SPRY" evidence="2">
    <location>
        <begin position="21"/>
        <end position="214"/>
    </location>
</feature>
<keyword evidence="4" id="KW-1185">Reference proteome</keyword>
<dbReference type="InterPro" id="IPR013320">
    <property type="entry name" value="ConA-like_dom_sf"/>
</dbReference>
<evidence type="ECO:0000259" key="2">
    <source>
        <dbReference type="PROSITE" id="PS50188"/>
    </source>
</evidence>
<dbReference type="InterPro" id="IPR035766">
    <property type="entry name" value="SPRYD7"/>
</dbReference>
<organism evidence="3 4">
    <name type="scientific">Henosepilachna vigintioctopunctata</name>
    <dbReference type="NCBI Taxonomy" id="420089"/>
    <lineage>
        <taxon>Eukaryota</taxon>
        <taxon>Metazoa</taxon>
        <taxon>Ecdysozoa</taxon>
        <taxon>Arthropoda</taxon>
        <taxon>Hexapoda</taxon>
        <taxon>Insecta</taxon>
        <taxon>Pterygota</taxon>
        <taxon>Neoptera</taxon>
        <taxon>Endopterygota</taxon>
        <taxon>Coleoptera</taxon>
        <taxon>Polyphaga</taxon>
        <taxon>Cucujiformia</taxon>
        <taxon>Coccinelloidea</taxon>
        <taxon>Coccinellidae</taxon>
        <taxon>Epilachninae</taxon>
        <taxon>Epilachnini</taxon>
        <taxon>Henosepilachna</taxon>
    </lineage>
</organism>
<protein>
    <recommendedName>
        <fullName evidence="1">SPRY domain-containing protein 7</fullName>
    </recommendedName>
</protein>
<dbReference type="PANTHER" id="PTHR20951">
    <property type="entry name" value="C13ORF1 PROTEIN-RELATED"/>
    <property type="match status" value="1"/>
</dbReference>
<proteinExistence type="predicted"/>
<dbReference type="Proteomes" id="UP001431783">
    <property type="component" value="Unassembled WGS sequence"/>
</dbReference>
<dbReference type="InterPro" id="IPR003877">
    <property type="entry name" value="SPRY_dom"/>
</dbReference>
<comment type="caution">
    <text evidence="3">The sequence shown here is derived from an EMBL/GenBank/DDBJ whole genome shotgun (WGS) entry which is preliminary data.</text>
</comment>
<gene>
    <name evidence="3" type="ORF">WA026_006515</name>
</gene>
<dbReference type="SMART" id="SM00449">
    <property type="entry name" value="SPRY"/>
    <property type="match status" value="1"/>
</dbReference>
<accession>A0AAW1UA77</accession>
<evidence type="ECO:0000313" key="3">
    <source>
        <dbReference type="EMBL" id="KAK9879445.1"/>
    </source>
</evidence>
<reference evidence="3 4" key="1">
    <citation type="submission" date="2023-03" db="EMBL/GenBank/DDBJ databases">
        <title>Genome insight into feeding habits of ladybird beetles.</title>
        <authorList>
            <person name="Li H.-S."/>
            <person name="Huang Y.-H."/>
            <person name="Pang H."/>
        </authorList>
    </citation>
    <scope>NUCLEOTIDE SEQUENCE [LARGE SCALE GENOMIC DNA]</scope>
    <source>
        <strain evidence="3">SYSU_2023b</strain>
        <tissue evidence="3">Whole body</tissue>
    </source>
</reference>